<comment type="caution">
    <text evidence="1">The sequence shown here is derived from an EMBL/GenBank/DDBJ whole genome shotgun (WGS) entry which is preliminary data.</text>
</comment>
<dbReference type="AlphaFoldDB" id="A0A0F9AH23"/>
<dbReference type="EMBL" id="LAZR01042710">
    <property type="protein sequence ID" value="KKL08859.1"/>
    <property type="molecule type" value="Genomic_DNA"/>
</dbReference>
<gene>
    <name evidence="1" type="ORF">LCGC14_2571650</name>
</gene>
<proteinExistence type="predicted"/>
<reference evidence="1" key="1">
    <citation type="journal article" date="2015" name="Nature">
        <title>Complex archaea that bridge the gap between prokaryotes and eukaryotes.</title>
        <authorList>
            <person name="Spang A."/>
            <person name="Saw J.H."/>
            <person name="Jorgensen S.L."/>
            <person name="Zaremba-Niedzwiedzka K."/>
            <person name="Martijn J."/>
            <person name="Lind A.E."/>
            <person name="van Eijk R."/>
            <person name="Schleper C."/>
            <person name="Guy L."/>
            <person name="Ettema T.J."/>
        </authorList>
    </citation>
    <scope>NUCLEOTIDE SEQUENCE</scope>
</reference>
<evidence type="ECO:0000313" key="1">
    <source>
        <dbReference type="EMBL" id="KKL08859.1"/>
    </source>
</evidence>
<name>A0A0F9AH23_9ZZZZ</name>
<accession>A0A0F9AH23</accession>
<protein>
    <submittedName>
        <fullName evidence="1">Uncharacterized protein</fullName>
    </submittedName>
</protein>
<organism evidence="1">
    <name type="scientific">marine sediment metagenome</name>
    <dbReference type="NCBI Taxonomy" id="412755"/>
    <lineage>
        <taxon>unclassified sequences</taxon>
        <taxon>metagenomes</taxon>
        <taxon>ecological metagenomes</taxon>
    </lineage>
</organism>
<sequence>MQEFQFLVNYTLQQIYTKFKQLSKNHETLNKNDTTLLEEIYDYLEKNYYKCYICDTTKRVIA</sequence>